<feature type="domain" description="Zn(2)-C6 fungal-type" evidence="2">
    <location>
        <begin position="64"/>
        <end position="95"/>
    </location>
</feature>
<feature type="region of interest" description="Disordered" evidence="1">
    <location>
        <begin position="648"/>
        <end position="691"/>
    </location>
</feature>
<feature type="compositionally biased region" description="Gly residues" evidence="1">
    <location>
        <begin position="254"/>
        <end position="271"/>
    </location>
</feature>
<dbReference type="InterPro" id="IPR001138">
    <property type="entry name" value="Zn2Cys6_DnaBD"/>
</dbReference>
<feature type="compositionally biased region" description="Low complexity" evidence="1">
    <location>
        <begin position="114"/>
        <end position="141"/>
    </location>
</feature>
<dbReference type="InterPro" id="IPR036864">
    <property type="entry name" value="Zn2-C6_fun-type_DNA-bd_sf"/>
</dbReference>
<dbReference type="SUPFAM" id="SSF57701">
    <property type="entry name" value="Zn2/Cys6 DNA-binding domain"/>
    <property type="match status" value="1"/>
</dbReference>
<feature type="compositionally biased region" description="Basic and acidic residues" evidence="1">
    <location>
        <begin position="1"/>
        <end position="23"/>
    </location>
</feature>
<organism evidence="3 4">
    <name type="scientific">Tribonema minus</name>
    <dbReference type="NCBI Taxonomy" id="303371"/>
    <lineage>
        <taxon>Eukaryota</taxon>
        <taxon>Sar</taxon>
        <taxon>Stramenopiles</taxon>
        <taxon>Ochrophyta</taxon>
        <taxon>PX clade</taxon>
        <taxon>Xanthophyceae</taxon>
        <taxon>Tribonematales</taxon>
        <taxon>Tribonemataceae</taxon>
        <taxon>Tribonema</taxon>
    </lineage>
</organism>
<dbReference type="Gene3D" id="4.10.240.10">
    <property type="entry name" value="Zn(2)-C6 fungal-type DNA-binding domain"/>
    <property type="match status" value="1"/>
</dbReference>
<feature type="region of interest" description="Disordered" evidence="1">
    <location>
        <begin position="1"/>
        <end position="47"/>
    </location>
</feature>
<evidence type="ECO:0000256" key="1">
    <source>
        <dbReference type="SAM" id="MobiDB-lite"/>
    </source>
</evidence>
<feature type="region of interest" description="Disordered" evidence="1">
    <location>
        <begin position="783"/>
        <end position="824"/>
    </location>
</feature>
<protein>
    <recommendedName>
        <fullName evidence="2">Zn(2)-C6 fungal-type domain-containing protein</fullName>
    </recommendedName>
</protein>
<comment type="caution">
    <text evidence="3">The sequence shown here is derived from an EMBL/GenBank/DDBJ whole genome shotgun (WGS) entry which is preliminary data.</text>
</comment>
<gene>
    <name evidence="3" type="ORF">JKP88DRAFT_265875</name>
</gene>
<feature type="compositionally biased region" description="Low complexity" evidence="1">
    <location>
        <begin position="671"/>
        <end position="683"/>
    </location>
</feature>
<dbReference type="PROSITE" id="PS00463">
    <property type="entry name" value="ZN2_CY6_FUNGAL_1"/>
    <property type="match status" value="1"/>
</dbReference>
<dbReference type="GO" id="GO:0008270">
    <property type="term" value="F:zinc ion binding"/>
    <property type="evidence" value="ECO:0007669"/>
    <property type="project" value="InterPro"/>
</dbReference>
<feature type="region of interest" description="Disordered" evidence="1">
    <location>
        <begin position="102"/>
        <end position="141"/>
    </location>
</feature>
<dbReference type="EMBL" id="JAFCMP010000552">
    <property type="protein sequence ID" value="KAG5175202.1"/>
    <property type="molecule type" value="Genomic_DNA"/>
</dbReference>
<evidence type="ECO:0000259" key="2">
    <source>
        <dbReference type="PROSITE" id="PS50048"/>
    </source>
</evidence>
<feature type="compositionally biased region" description="Basic and acidic residues" evidence="1">
    <location>
        <begin position="783"/>
        <end position="792"/>
    </location>
</feature>
<dbReference type="CDD" id="cd00067">
    <property type="entry name" value="GAL4"/>
    <property type="match status" value="1"/>
</dbReference>
<dbReference type="OrthoDB" id="2574141at2759"/>
<dbReference type="GO" id="GO:0000981">
    <property type="term" value="F:DNA-binding transcription factor activity, RNA polymerase II-specific"/>
    <property type="evidence" value="ECO:0007669"/>
    <property type="project" value="InterPro"/>
</dbReference>
<accession>A0A835YH07</accession>
<dbReference type="Pfam" id="PF00172">
    <property type="entry name" value="Zn_clus"/>
    <property type="match status" value="1"/>
</dbReference>
<dbReference type="PROSITE" id="PS50048">
    <property type="entry name" value="ZN2_CY6_FUNGAL_2"/>
    <property type="match status" value="1"/>
</dbReference>
<keyword evidence="4" id="KW-1185">Reference proteome</keyword>
<feature type="compositionally biased region" description="Gly residues" evidence="1">
    <location>
        <begin position="653"/>
        <end position="669"/>
    </location>
</feature>
<dbReference type="AlphaFoldDB" id="A0A835YH07"/>
<name>A0A835YH07_9STRA</name>
<feature type="region of interest" description="Disordered" evidence="1">
    <location>
        <begin position="715"/>
        <end position="767"/>
    </location>
</feature>
<dbReference type="Proteomes" id="UP000664859">
    <property type="component" value="Unassembled WGS sequence"/>
</dbReference>
<reference evidence="3" key="1">
    <citation type="submission" date="2021-02" db="EMBL/GenBank/DDBJ databases">
        <title>First Annotated Genome of the Yellow-green Alga Tribonema minus.</title>
        <authorList>
            <person name="Mahan K.M."/>
        </authorList>
    </citation>
    <scope>NUCLEOTIDE SEQUENCE</scope>
    <source>
        <strain evidence="3">UTEX B ZZ1240</strain>
    </source>
</reference>
<proteinExistence type="predicted"/>
<evidence type="ECO:0000313" key="4">
    <source>
        <dbReference type="Proteomes" id="UP000664859"/>
    </source>
</evidence>
<feature type="region of interest" description="Disordered" evidence="1">
    <location>
        <begin position="541"/>
        <end position="600"/>
    </location>
</feature>
<sequence length="824" mass="86066">MFQHHEHQQKHRGERDPDRDSKDRAHHAHAGHGASSSSSQGPGTVDPAAAHVTETIGRSQLRNACDWCHSKRIKCRHTDGPKCQQCLQRGLECKFSVKEKTGPKPKVITHNKGQQQTPPQQKQQPAARAQPNAAASASRAQPPVVTVLGAPPVPSATQQALEWGFLRAYATTVTRLLPLGDPEALHASMLMRAELHATLQLLHAPPPPRAPVPDGQLMAALAVGALVCNQPLAAEAYAATARSCAAEAAAAAGSSGGAGGGQQRGGDAGGSGGGGAAELRCMLALYWHCVGDADARDAQLRESALLLQGSAWTEGNVALRMCIEHLDANRAAEAHAPPPSTALRFPPCAPALSVLGLVTCVLRDIPELMASTGGELAAVYARQLAGRALVVEAEEGHALPALACRALQALLLMLLGRLADATAAVAAVPPLLDANPLVARCLPLAWDMAVLAAATAFVLGCNADYVALHRAVEWAQGATAATQWACRLPSPECPLRLWISHTCARAPQSCLNVCDVVSQAAIVTQCGAQCMYASAAAACAPPGGSDGGDSDGHEGWSSWGVGVPPPPATVLSMQQQQQQRRQQAHGGGGGGGEAPYHGGQPLEYHKLEEEEVESVERHGSSVASTLGELSRTVGELDRLASIATSYLEVPPQRGGGGGGGSCSGSGGGVSRTQQQHRQQQEQRPAGPMTYNDIHIPALTDMEMKEFRRGGWQVSTLPLNKQQQQQQLRGAKRARAADTDGDTSSGSESGAHGRSHRAPTSTPPHHEQLEVHPGAAMRGDGWHHRAAMEDARRGGGGGVNCRADSSANELSGAARRMRTLPPSLG</sequence>
<feature type="region of interest" description="Disordered" evidence="1">
    <location>
        <begin position="252"/>
        <end position="271"/>
    </location>
</feature>
<evidence type="ECO:0000313" key="3">
    <source>
        <dbReference type="EMBL" id="KAG5175202.1"/>
    </source>
</evidence>
<dbReference type="SMART" id="SM00066">
    <property type="entry name" value="GAL4"/>
    <property type="match status" value="1"/>
</dbReference>